<dbReference type="RefSeq" id="WP_179358550.1">
    <property type="nucleotide sequence ID" value="NZ_CP058627.1"/>
</dbReference>
<organism evidence="3 4">
    <name type="scientific">Chitinibacter bivalviorum</name>
    <dbReference type="NCBI Taxonomy" id="2739434"/>
    <lineage>
        <taxon>Bacteria</taxon>
        <taxon>Pseudomonadati</taxon>
        <taxon>Pseudomonadota</taxon>
        <taxon>Betaproteobacteria</taxon>
        <taxon>Neisseriales</taxon>
        <taxon>Chitinibacteraceae</taxon>
        <taxon>Chitinibacter</taxon>
    </lineage>
</organism>
<dbReference type="Gene3D" id="3.60.20.10">
    <property type="entry name" value="Glutamine Phosphoribosylpyrophosphate, subunit 1, domain 1"/>
    <property type="match status" value="1"/>
</dbReference>
<dbReference type="Proteomes" id="UP000509597">
    <property type="component" value="Chromosome"/>
</dbReference>
<dbReference type="Pfam" id="PF13230">
    <property type="entry name" value="GATase_4"/>
    <property type="match status" value="1"/>
</dbReference>
<dbReference type="InterPro" id="IPR017932">
    <property type="entry name" value="GATase_2_dom"/>
</dbReference>
<gene>
    <name evidence="3" type="ORF">HQ393_16395</name>
</gene>
<evidence type="ECO:0000313" key="4">
    <source>
        <dbReference type="Proteomes" id="UP000509597"/>
    </source>
</evidence>
<keyword evidence="4" id="KW-1185">Reference proteome</keyword>
<dbReference type="CDD" id="cd01908">
    <property type="entry name" value="YafJ"/>
    <property type="match status" value="1"/>
</dbReference>
<keyword evidence="1 3" id="KW-0315">Glutamine amidotransferase</keyword>
<dbReference type="PANTHER" id="PTHR42824:SF1">
    <property type="entry name" value="GLUTAMINE AMIDOTRANSFERASE YAFJ-RELATED"/>
    <property type="match status" value="1"/>
</dbReference>
<evidence type="ECO:0000259" key="2">
    <source>
        <dbReference type="PROSITE" id="PS51278"/>
    </source>
</evidence>
<dbReference type="InterPro" id="IPR029055">
    <property type="entry name" value="Ntn_hydrolases_N"/>
</dbReference>
<dbReference type="InterPro" id="IPR026869">
    <property type="entry name" value="EgtC-like"/>
</dbReference>
<reference evidence="3 4" key="1">
    <citation type="submission" date="2020-07" db="EMBL/GenBank/DDBJ databases">
        <title>Complete genome sequence of Chitinibacter sp. 2T18.</title>
        <authorList>
            <person name="Bae J.-W."/>
            <person name="Choi J.-W."/>
        </authorList>
    </citation>
    <scope>NUCLEOTIDE SEQUENCE [LARGE SCALE GENOMIC DNA]</scope>
    <source>
        <strain evidence="3 4">2T18</strain>
    </source>
</reference>
<accession>A0A7H9BRV7</accession>
<dbReference type="EMBL" id="CP058627">
    <property type="protein sequence ID" value="QLG89984.1"/>
    <property type="molecule type" value="Genomic_DNA"/>
</dbReference>
<feature type="domain" description="Glutamine amidotransferase type-2" evidence="2">
    <location>
        <begin position="2"/>
        <end position="250"/>
    </location>
</feature>
<dbReference type="AlphaFoldDB" id="A0A7H9BRV7"/>
<keyword evidence="3" id="KW-0808">Transferase</keyword>
<evidence type="ECO:0000256" key="1">
    <source>
        <dbReference type="ARBA" id="ARBA00022962"/>
    </source>
</evidence>
<dbReference type="PANTHER" id="PTHR42824">
    <property type="entry name" value="GLUTAMINE AMIDOTRANSFERASE"/>
    <property type="match status" value="1"/>
</dbReference>
<dbReference type="SUPFAM" id="SSF56235">
    <property type="entry name" value="N-terminal nucleophile aminohydrolases (Ntn hydrolases)"/>
    <property type="match status" value="1"/>
</dbReference>
<sequence length="254" mass="28410">MCQLLGMNCNTPTDIIFSFEGFRRRGGLTDEHSDGWGIAFFEGEGCRLFLDYLPSISSPVADLVRAYPIKSTNVIAHIRKATQGQINLANTHPFGRELWGQYWIFAHNGNLSDLPSLEQGRFLPVGSTDSEHAYCWILNQLAERFQSPPSFAALRDTLKELSSTLAQHGTFNFLLSNGQVMFAHCSTKLHYLVRQAPFCHAHLSDTDLAVDFSRETQPSDRVAMIATEPLTDNENWTAMQSGQLIMLIDGTIQP</sequence>
<protein>
    <submittedName>
        <fullName evidence="3">Class II glutamine amidotransferase</fullName>
    </submittedName>
</protein>
<evidence type="ECO:0000313" key="3">
    <source>
        <dbReference type="EMBL" id="QLG89984.1"/>
    </source>
</evidence>
<name>A0A7H9BRV7_9NEIS</name>
<dbReference type="PROSITE" id="PS51278">
    <property type="entry name" value="GATASE_TYPE_2"/>
    <property type="match status" value="1"/>
</dbReference>
<dbReference type="KEGG" id="chiz:HQ393_16395"/>
<dbReference type="GO" id="GO:0016740">
    <property type="term" value="F:transferase activity"/>
    <property type="evidence" value="ECO:0007669"/>
    <property type="project" value="UniProtKB-KW"/>
</dbReference>
<proteinExistence type="predicted"/>